<sequence>MTKYIETELGTEKQCITCGDYYPATKQFFFGTGRNKKDGTACLEANCKACYKERFKPWIQRCYDVAHRYEVA</sequence>
<reference evidence="1 2" key="1">
    <citation type="submission" date="2019-11" db="EMBL/GenBank/DDBJ databases">
        <authorList>
            <person name="An D."/>
        </authorList>
    </citation>
    <scope>NUCLEOTIDE SEQUENCE [LARGE SCALE GENOMIC DNA]</scope>
    <source>
        <strain evidence="1 2">YIM 103518</strain>
    </source>
</reference>
<name>A0A6L6GBC7_9GAMM</name>
<evidence type="ECO:0000313" key="2">
    <source>
        <dbReference type="Proteomes" id="UP000473854"/>
    </source>
</evidence>
<comment type="caution">
    <text evidence="1">The sequence shown here is derived from an EMBL/GenBank/DDBJ whole genome shotgun (WGS) entry which is preliminary data.</text>
</comment>
<protein>
    <submittedName>
        <fullName evidence="1">Uncharacterized protein</fullName>
    </submittedName>
</protein>
<dbReference type="Proteomes" id="UP000473854">
    <property type="component" value="Unassembled WGS sequence"/>
</dbReference>
<proteinExistence type="predicted"/>
<evidence type="ECO:0000313" key="1">
    <source>
        <dbReference type="EMBL" id="MTD09859.1"/>
    </source>
</evidence>
<dbReference type="RefSeq" id="WP_154771542.1">
    <property type="nucleotide sequence ID" value="NZ_WLYL01000001.1"/>
</dbReference>
<dbReference type="AlphaFoldDB" id="A0A6L6GBC7"/>
<organism evidence="1 2">
    <name type="scientific">Acinetobacter faecalis</name>
    <dbReference type="NCBI Taxonomy" id="2665161"/>
    <lineage>
        <taxon>Bacteria</taxon>
        <taxon>Pseudomonadati</taxon>
        <taxon>Pseudomonadota</taxon>
        <taxon>Gammaproteobacteria</taxon>
        <taxon>Moraxellales</taxon>
        <taxon>Moraxellaceae</taxon>
        <taxon>Acinetobacter</taxon>
    </lineage>
</organism>
<dbReference type="EMBL" id="WLYL01000001">
    <property type="protein sequence ID" value="MTD09859.1"/>
    <property type="molecule type" value="Genomic_DNA"/>
</dbReference>
<gene>
    <name evidence="1" type="ORF">GIX10_00110</name>
</gene>
<accession>A0A6L6GBC7</accession>